<evidence type="ECO:0000313" key="2">
    <source>
        <dbReference type="EMBL" id="AFY02029.1"/>
    </source>
</evidence>
<dbReference type="InterPro" id="IPR038727">
    <property type="entry name" value="NadR/Ttd14_AAA_dom"/>
</dbReference>
<dbReference type="STRING" id="1069642.Bdt_2346"/>
<organism evidence="2 3">
    <name type="scientific">Bdellovibrio bacteriovorus str. Tiberius</name>
    <dbReference type="NCBI Taxonomy" id="1069642"/>
    <lineage>
        <taxon>Bacteria</taxon>
        <taxon>Pseudomonadati</taxon>
        <taxon>Bdellovibrionota</taxon>
        <taxon>Bdellovibrionia</taxon>
        <taxon>Bdellovibrionales</taxon>
        <taxon>Pseudobdellovibrionaceae</taxon>
        <taxon>Bdellovibrio</taxon>
    </lineage>
</organism>
<gene>
    <name evidence="2" type="ORF">Bdt_2346</name>
</gene>
<dbReference type="HOGENOM" id="CLU_088091_1_0_7"/>
<dbReference type="SUPFAM" id="SSF52540">
    <property type="entry name" value="P-loop containing nucleoside triphosphate hydrolases"/>
    <property type="match status" value="1"/>
</dbReference>
<dbReference type="GO" id="GO:0070300">
    <property type="term" value="F:phosphatidic acid binding"/>
    <property type="evidence" value="ECO:0007669"/>
    <property type="project" value="TreeGrafter"/>
</dbReference>
<dbReference type="PANTHER" id="PTHR34932">
    <property type="entry name" value="TRPL TRANSLOCATION DEFECT PROTEIN 14"/>
    <property type="match status" value="1"/>
</dbReference>
<dbReference type="AlphaFoldDB" id="K7ZB14"/>
<protein>
    <recommendedName>
        <fullName evidence="1">NadR/Ttd14 AAA domain-containing protein</fullName>
    </recommendedName>
</protein>
<name>K7ZB14_BDEBC</name>
<dbReference type="Gene3D" id="3.40.50.300">
    <property type="entry name" value="P-loop containing nucleotide triphosphate hydrolases"/>
    <property type="match status" value="1"/>
</dbReference>
<proteinExistence type="predicted"/>
<dbReference type="PATRIC" id="fig|1069642.3.peg.2319"/>
<dbReference type="RefSeq" id="WP_015091466.1">
    <property type="nucleotide sequence ID" value="NC_019567.1"/>
</dbReference>
<evidence type="ECO:0000259" key="1">
    <source>
        <dbReference type="Pfam" id="PF13521"/>
    </source>
</evidence>
<dbReference type="PANTHER" id="PTHR34932:SF1">
    <property type="entry name" value="TRPL TRANSLOCATION DEFECT PROTEIN 14"/>
    <property type="match status" value="1"/>
</dbReference>
<dbReference type="EMBL" id="CP002930">
    <property type="protein sequence ID" value="AFY02029.1"/>
    <property type="molecule type" value="Genomic_DNA"/>
</dbReference>
<dbReference type="KEGG" id="bbat:Bdt_2346"/>
<dbReference type="InterPro" id="IPR027417">
    <property type="entry name" value="P-loop_NTPase"/>
</dbReference>
<evidence type="ECO:0000313" key="3">
    <source>
        <dbReference type="Proteomes" id="UP000010074"/>
    </source>
</evidence>
<reference evidence="2 3" key="1">
    <citation type="journal article" date="2012" name="BMC Genomics">
        <title>Genome analysis of a simultaneously predatory and prey-independent, novel Bdellovibrio bacteriovorus from the River Tiber, supports in silico predictions of both ancient and recent lateral gene transfer from diverse bacteria.</title>
        <authorList>
            <person name="Hobley L."/>
            <person name="Lerner T.R."/>
            <person name="Williams L.E."/>
            <person name="Lambert C."/>
            <person name="Till R."/>
            <person name="Milner D.S."/>
            <person name="Basford S.M."/>
            <person name="Capeness M.J."/>
            <person name="Fenton A.K."/>
            <person name="Atterbury R.J."/>
            <person name="Harris M.A."/>
            <person name="Sockett R.E."/>
        </authorList>
    </citation>
    <scope>NUCLEOTIDE SEQUENCE [LARGE SCALE GENOMIC DNA]</scope>
    <source>
        <strain evidence="2 3">Tiberius</strain>
    </source>
</reference>
<dbReference type="Proteomes" id="UP000010074">
    <property type="component" value="Chromosome"/>
</dbReference>
<accession>K7ZB14</accession>
<dbReference type="GO" id="GO:0035091">
    <property type="term" value="F:phosphatidylinositol binding"/>
    <property type="evidence" value="ECO:0007669"/>
    <property type="project" value="TreeGrafter"/>
</dbReference>
<sequence length="201" mass="22408">MNSYVKVAITGGPSGGKTTLIEALKKELGQRCAIVPEAASILYRGGFPRYKDPQTVVHAQKAIYATQFELEAMISYVSQKSLIVCDRGSLDSAAYWPTSLGSDFFTSMNTTKEKELARYDWVIHLDTAAADDYDGSNPIRTETYQEAWDLNDRIKNAWDGHPRRVVITHNADFLSKMTTSLAVIKAIMAHKSAEEIKKELL</sequence>
<dbReference type="GO" id="GO:0005525">
    <property type="term" value="F:GTP binding"/>
    <property type="evidence" value="ECO:0007669"/>
    <property type="project" value="TreeGrafter"/>
</dbReference>
<feature type="domain" description="NadR/Ttd14 AAA" evidence="1">
    <location>
        <begin position="6"/>
        <end position="172"/>
    </location>
</feature>
<dbReference type="Pfam" id="PF13521">
    <property type="entry name" value="AAA_28"/>
    <property type="match status" value="1"/>
</dbReference>
<dbReference type="OrthoDB" id="5291677at2"/>
<dbReference type="InterPro" id="IPR053227">
    <property type="entry name" value="TRPL-trafficking_regulator"/>
</dbReference>